<dbReference type="InterPro" id="IPR004276">
    <property type="entry name" value="GlycoTrans_28_N"/>
</dbReference>
<comment type="caution">
    <text evidence="2">The sequence shown here is derived from an EMBL/GenBank/DDBJ whole genome shotgun (WGS) entry which is preliminary data.</text>
</comment>
<dbReference type="Proteomes" id="UP001055172">
    <property type="component" value="Unassembled WGS sequence"/>
</dbReference>
<dbReference type="Gene3D" id="3.40.50.2000">
    <property type="entry name" value="Glycogen Phosphorylase B"/>
    <property type="match status" value="1"/>
</dbReference>
<dbReference type="PANTHER" id="PTHR48050:SF13">
    <property type="entry name" value="STEROL 3-BETA-GLUCOSYLTRANSFERASE UGT80A2"/>
    <property type="match status" value="1"/>
</dbReference>
<sequence>MSNGKQSQAMDVVDGAADTAAQMRLNVVILFMGSRGDLQPSLAIAKLLQRRHGHRVRIASHPPYRAAVQAAGVGFHSIGKTDIKTMMERRLLPREELNKLVPAIQEDFREMGERWWGACVDDPEGEEEGNGGATGERGAFVADLVMSTMHVYNQTSAAARLGVPLHLFGMNPRIYSKEVPHSQAGWALRNPSRAKNVLSWWVQDLM</sequence>
<feature type="domain" description="Glycosyltransferase family 28 N-terminal" evidence="1">
    <location>
        <begin position="27"/>
        <end position="87"/>
    </location>
</feature>
<evidence type="ECO:0000259" key="1">
    <source>
        <dbReference type="Pfam" id="PF03033"/>
    </source>
</evidence>
<protein>
    <submittedName>
        <fullName evidence="2">Sterol 3-beta-glucosyltransferase UGT80B1</fullName>
    </submittedName>
</protein>
<dbReference type="Pfam" id="PF03033">
    <property type="entry name" value="Glyco_transf_28"/>
    <property type="match status" value="1"/>
</dbReference>
<dbReference type="GO" id="GO:0005975">
    <property type="term" value="P:carbohydrate metabolic process"/>
    <property type="evidence" value="ECO:0007669"/>
    <property type="project" value="InterPro"/>
</dbReference>
<dbReference type="InterPro" id="IPR050426">
    <property type="entry name" value="Glycosyltransferase_28"/>
</dbReference>
<accession>A0AA37GYQ1</accession>
<dbReference type="AlphaFoldDB" id="A0AA37GYQ1"/>
<dbReference type="GO" id="GO:0016758">
    <property type="term" value="F:hexosyltransferase activity"/>
    <property type="evidence" value="ECO:0007669"/>
    <property type="project" value="InterPro"/>
</dbReference>
<keyword evidence="3" id="KW-1185">Reference proteome</keyword>
<dbReference type="EMBL" id="BPPX01000038">
    <property type="protein sequence ID" value="GJC89145.1"/>
    <property type="molecule type" value="Genomic_DNA"/>
</dbReference>
<name>A0AA37GYQ1_9PEZI</name>
<evidence type="ECO:0000313" key="2">
    <source>
        <dbReference type="EMBL" id="GJC89145.1"/>
    </source>
</evidence>
<evidence type="ECO:0000313" key="3">
    <source>
        <dbReference type="Proteomes" id="UP001055172"/>
    </source>
</evidence>
<proteinExistence type="predicted"/>
<gene>
    <name evidence="2" type="ORF">ColLi_11983</name>
</gene>
<reference evidence="2 3" key="1">
    <citation type="submission" date="2021-07" db="EMBL/GenBank/DDBJ databases">
        <title>Genome data of Colletotrichum spaethianum.</title>
        <authorList>
            <person name="Utami Y.D."/>
            <person name="Hiruma K."/>
        </authorList>
    </citation>
    <scope>NUCLEOTIDE SEQUENCE [LARGE SCALE GENOMIC DNA]</scope>
    <source>
        <strain evidence="2 3">MAFF 242679</strain>
    </source>
</reference>
<organism evidence="2 3">
    <name type="scientific">Colletotrichum liriopes</name>
    <dbReference type="NCBI Taxonomy" id="708192"/>
    <lineage>
        <taxon>Eukaryota</taxon>
        <taxon>Fungi</taxon>
        <taxon>Dikarya</taxon>
        <taxon>Ascomycota</taxon>
        <taxon>Pezizomycotina</taxon>
        <taxon>Sordariomycetes</taxon>
        <taxon>Hypocreomycetidae</taxon>
        <taxon>Glomerellales</taxon>
        <taxon>Glomerellaceae</taxon>
        <taxon>Colletotrichum</taxon>
        <taxon>Colletotrichum spaethianum species complex</taxon>
    </lineage>
</organism>
<dbReference type="PANTHER" id="PTHR48050">
    <property type="entry name" value="STEROL 3-BETA-GLUCOSYLTRANSFERASE"/>
    <property type="match status" value="1"/>
</dbReference>
<dbReference type="SUPFAM" id="SSF53756">
    <property type="entry name" value="UDP-Glycosyltransferase/glycogen phosphorylase"/>
    <property type="match status" value="1"/>
</dbReference>